<gene>
    <name evidence="4" type="ORF">EVA68_07250</name>
</gene>
<comment type="caution">
    <text evidence="4">The sequence shown here is derived from an EMBL/GenBank/DDBJ whole genome shotgun (WGS) entry which is preliminary data.</text>
</comment>
<protein>
    <submittedName>
        <fullName evidence="4">Alpha/beta hydrolase</fullName>
    </submittedName>
</protein>
<dbReference type="SUPFAM" id="SSF53474">
    <property type="entry name" value="alpha/beta-Hydrolases"/>
    <property type="match status" value="1"/>
</dbReference>
<evidence type="ECO:0000256" key="2">
    <source>
        <dbReference type="SAM" id="Phobius"/>
    </source>
</evidence>
<dbReference type="AlphaFoldDB" id="A0A520RYM9"/>
<keyword evidence="2" id="KW-1133">Transmembrane helix</keyword>
<evidence type="ECO:0000259" key="3">
    <source>
        <dbReference type="Pfam" id="PF00561"/>
    </source>
</evidence>
<feature type="transmembrane region" description="Helical" evidence="2">
    <location>
        <begin position="7"/>
        <end position="23"/>
    </location>
</feature>
<dbReference type="Proteomes" id="UP000316199">
    <property type="component" value="Unassembled WGS sequence"/>
</dbReference>
<dbReference type="PRINTS" id="PR00111">
    <property type="entry name" value="ABHYDROLASE"/>
</dbReference>
<accession>A0A520RYM9</accession>
<evidence type="ECO:0000313" key="4">
    <source>
        <dbReference type="EMBL" id="RZO75343.1"/>
    </source>
</evidence>
<dbReference type="InterPro" id="IPR029058">
    <property type="entry name" value="AB_hydrolase_fold"/>
</dbReference>
<sequence length="321" mass="36544">MRVLKPLAISVFTIIGIAMILLYESDIPKDVIDTQYRSPSSQFMELENKTRLHYRDEGNRFGEPILLVHGFGSSLHTWTKWVELLGNDFRIISFDLPGHGLTGEVPDRDYSLSADIKTIENLADKLSLEAFTIAGHSMGGSIAWHFAMTNPDRSKALILINAAGLTEWHEPYQLPFAFNILRQGWFAPFAQVVDPYYLISAAITEAYNNSPVIDKELILRFYYMNMRKGTRQAMASRSRSMRANGLKKLELKKIDLPTLIIWGRQDAIIDVAIADNFKPFLNDSTLKIYDKVGHVPMEESPRISGNDVKKFMLDLRDQTQE</sequence>
<dbReference type="InterPro" id="IPR000073">
    <property type="entry name" value="AB_hydrolase_1"/>
</dbReference>
<reference evidence="4 5" key="1">
    <citation type="submission" date="2019-02" db="EMBL/GenBank/DDBJ databases">
        <title>Prokaryotic population dynamics and viral predation in marine succession experiment using metagenomics: the confinement effect.</title>
        <authorList>
            <person name="Haro-Moreno J.M."/>
            <person name="Rodriguez-Valera F."/>
            <person name="Lopez-Perez M."/>
        </authorList>
    </citation>
    <scope>NUCLEOTIDE SEQUENCE [LARGE SCALE GENOMIC DNA]</scope>
    <source>
        <strain evidence="4">MED-G157</strain>
    </source>
</reference>
<feature type="domain" description="AB hydrolase-1" evidence="3">
    <location>
        <begin position="64"/>
        <end position="301"/>
    </location>
</feature>
<dbReference type="GO" id="GO:0016787">
    <property type="term" value="F:hydrolase activity"/>
    <property type="evidence" value="ECO:0007669"/>
    <property type="project" value="UniProtKB-KW"/>
</dbReference>
<proteinExistence type="predicted"/>
<organism evidence="4 5">
    <name type="scientific">OM182 bacterium</name>
    <dbReference type="NCBI Taxonomy" id="2510334"/>
    <lineage>
        <taxon>Bacteria</taxon>
        <taxon>Pseudomonadati</taxon>
        <taxon>Pseudomonadota</taxon>
        <taxon>Gammaproteobacteria</taxon>
        <taxon>OMG group</taxon>
        <taxon>OM182 clade</taxon>
    </lineage>
</organism>
<keyword evidence="2" id="KW-0812">Transmembrane</keyword>
<evidence type="ECO:0000256" key="1">
    <source>
        <dbReference type="ARBA" id="ARBA00022801"/>
    </source>
</evidence>
<dbReference type="Gene3D" id="3.40.50.1820">
    <property type="entry name" value="alpha/beta hydrolase"/>
    <property type="match status" value="1"/>
</dbReference>
<dbReference type="Pfam" id="PF00561">
    <property type="entry name" value="Abhydrolase_1"/>
    <property type="match status" value="1"/>
</dbReference>
<keyword evidence="2" id="KW-0472">Membrane</keyword>
<dbReference type="PRINTS" id="PR00412">
    <property type="entry name" value="EPOXHYDRLASE"/>
</dbReference>
<dbReference type="GO" id="GO:0016020">
    <property type="term" value="C:membrane"/>
    <property type="evidence" value="ECO:0007669"/>
    <property type="project" value="TreeGrafter"/>
</dbReference>
<dbReference type="EMBL" id="SHAG01000038">
    <property type="protein sequence ID" value="RZO75343.1"/>
    <property type="molecule type" value="Genomic_DNA"/>
</dbReference>
<name>A0A520RYM9_9GAMM</name>
<dbReference type="InterPro" id="IPR000639">
    <property type="entry name" value="Epox_hydrolase-like"/>
</dbReference>
<dbReference type="PANTHER" id="PTHR43798">
    <property type="entry name" value="MONOACYLGLYCEROL LIPASE"/>
    <property type="match status" value="1"/>
</dbReference>
<keyword evidence="1 4" id="KW-0378">Hydrolase</keyword>
<dbReference type="InterPro" id="IPR050266">
    <property type="entry name" value="AB_hydrolase_sf"/>
</dbReference>
<evidence type="ECO:0000313" key="5">
    <source>
        <dbReference type="Proteomes" id="UP000316199"/>
    </source>
</evidence>
<dbReference type="PANTHER" id="PTHR43798:SF31">
    <property type="entry name" value="AB HYDROLASE SUPERFAMILY PROTEIN YCLE"/>
    <property type="match status" value="1"/>
</dbReference>